<dbReference type="Proteomes" id="UP001056455">
    <property type="component" value="Chromosome"/>
</dbReference>
<feature type="domain" description="Stealth protein CR3 conserved region 3" evidence="6">
    <location>
        <begin position="437"/>
        <end position="484"/>
    </location>
</feature>
<dbReference type="InterPro" id="IPR047141">
    <property type="entry name" value="Stealth"/>
</dbReference>
<evidence type="ECO:0000313" key="7">
    <source>
        <dbReference type="EMBL" id="USQ79844.1"/>
    </source>
</evidence>
<dbReference type="InterPro" id="IPR031357">
    <property type="entry name" value="Stealth_CR3"/>
</dbReference>
<keyword evidence="3" id="KW-0270">Exopolysaccharide synthesis</keyword>
<dbReference type="RefSeq" id="WP_252592948.1">
    <property type="nucleotide sequence ID" value="NZ_CP099489.1"/>
</dbReference>
<feature type="domain" description="Stealth protein CR1 conserved region 1" evidence="5">
    <location>
        <begin position="248"/>
        <end position="275"/>
    </location>
</feature>
<gene>
    <name evidence="7" type="ORF">NF556_20010</name>
</gene>
<organism evidence="7 8">
    <name type="scientific">Ornithinimicrobium faecis</name>
    <dbReference type="NCBI Taxonomy" id="2934158"/>
    <lineage>
        <taxon>Bacteria</taxon>
        <taxon>Bacillati</taxon>
        <taxon>Actinomycetota</taxon>
        <taxon>Actinomycetes</taxon>
        <taxon>Micrococcales</taxon>
        <taxon>Ornithinimicrobiaceae</taxon>
        <taxon>Ornithinimicrobium</taxon>
    </lineage>
</organism>
<name>A0ABY4YSX7_9MICO</name>
<evidence type="ECO:0000256" key="3">
    <source>
        <dbReference type="ARBA" id="ARBA00023169"/>
    </source>
</evidence>
<keyword evidence="8" id="KW-1185">Reference proteome</keyword>
<comment type="similarity">
    <text evidence="1">Belongs to the stealth family.</text>
</comment>
<dbReference type="InterPro" id="IPR031358">
    <property type="entry name" value="Stealth_CR1"/>
</dbReference>
<evidence type="ECO:0000259" key="5">
    <source>
        <dbReference type="Pfam" id="PF17101"/>
    </source>
</evidence>
<sequence>MRGRRTARRLVKAPRAAVGKLAYRVRRRVTNTVASAAPEQPSLRRLLPADLLRLADSSDEHEITTHRARYVIAHRQADVTRWRLAAQTATAVAESLESTGVPFFAMQLPFTRTTRWGVRRDDLAAVVGAIGQSLGAEGFYYHSRETGLPRPVTEAPTSEELESIRDLSVFQYVRCTTIGKLYGAPDGCRIAVWDDHEDRETLVAPDRQSIVQEIDRSDPLPLTTRARWDGWAEPSIVGATGDASAIEFPVDAVYLWVDDSDPQWRAKRAAVRRRLGLADASGASDAHYFRDRGELRASMRSLETHAPWIRHIYLVTDEQTPDWLDTQHGRVTVVDHREIFSDGEALPSFNSHAIASQVHRIPGLSEHYLILNDDVMFTAPVTPYDFFTTAGQLRIFFSRSRRPDISRELQNPLERARSNSAELIQRDFGRRASEVFAHVPIAQSKQIATEVVERYASEIAGTVRSPFRSDTDVESNSWLHLYTALFTGRGVRSAIRYGYFNIGDPSVRERLLVKGYPDNVSVICLNDVPSPDGEDEADPGWLPTWLAQTFPIPTAFELPPTRADEQSS</sequence>
<dbReference type="Pfam" id="PF17102">
    <property type="entry name" value="Stealth_CR3"/>
    <property type="match status" value="1"/>
</dbReference>
<proteinExistence type="inferred from homology"/>
<dbReference type="InterPro" id="IPR021520">
    <property type="entry name" value="Stealth_CR2"/>
</dbReference>
<accession>A0ABY4YSX7</accession>
<evidence type="ECO:0000259" key="6">
    <source>
        <dbReference type="Pfam" id="PF17102"/>
    </source>
</evidence>
<dbReference type="EMBL" id="CP099489">
    <property type="protein sequence ID" value="USQ79844.1"/>
    <property type="molecule type" value="Genomic_DNA"/>
</dbReference>
<evidence type="ECO:0000256" key="2">
    <source>
        <dbReference type="ARBA" id="ARBA00022679"/>
    </source>
</evidence>
<evidence type="ECO:0000259" key="4">
    <source>
        <dbReference type="Pfam" id="PF11380"/>
    </source>
</evidence>
<evidence type="ECO:0000256" key="1">
    <source>
        <dbReference type="ARBA" id="ARBA00007583"/>
    </source>
</evidence>
<dbReference type="Pfam" id="PF17101">
    <property type="entry name" value="Stealth_CR1"/>
    <property type="match status" value="1"/>
</dbReference>
<feature type="domain" description="Stealth protein CR2 conserved region 2" evidence="4">
    <location>
        <begin position="289"/>
        <end position="392"/>
    </location>
</feature>
<dbReference type="Pfam" id="PF11380">
    <property type="entry name" value="Stealth_CR2"/>
    <property type="match status" value="1"/>
</dbReference>
<reference evidence="7" key="1">
    <citation type="submission" date="2022-06" db="EMBL/GenBank/DDBJ databases">
        <title>Ornithinimicrobium HY1793.</title>
        <authorList>
            <person name="Huang Y."/>
        </authorList>
    </citation>
    <scope>NUCLEOTIDE SEQUENCE</scope>
    <source>
        <strain evidence="7">HY1793</strain>
    </source>
</reference>
<dbReference type="PANTHER" id="PTHR24045:SF0">
    <property type="entry name" value="N-ACETYLGLUCOSAMINE-1-PHOSPHOTRANSFERASE SUBUNITS ALPHA_BETA"/>
    <property type="match status" value="1"/>
</dbReference>
<keyword evidence="2" id="KW-0808">Transferase</keyword>
<evidence type="ECO:0000313" key="8">
    <source>
        <dbReference type="Proteomes" id="UP001056455"/>
    </source>
</evidence>
<dbReference type="PANTHER" id="PTHR24045">
    <property type="match status" value="1"/>
</dbReference>
<protein>
    <submittedName>
        <fullName evidence="7">Stealth CR1 domain-containing protein</fullName>
    </submittedName>
</protein>